<dbReference type="EMBL" id="SMFU01000012">
    <property type="protein sequence ID" value="TCK03620.1"/>
    <property type="molecule type" value="Genomic_DNA"/>
</dbReference>
<dbReference type="OrthoDB" id="9813379at2"/>
<name>A0A4R1GAE5_9GAMM</name>
<dbReference type="Pfam" id="PF02643">
    <property type="entry name" value="DUF192"/>
    <property type="match status" value="1"/>
</dbReference>
<dbReference type="AlphaFoldDB" id="A0A4R1GAE5"/>
<organism evidence="1 2">
    <name type="scientific">Marinobacterium mangrovicola</name>
    <dbReference type="NCBI Taxonomy" id="1476959"/>
    <lineage>
        <taxon>Bacteria</taxon>
        <taxon>Pseudomonadati</taxon>
        <taxon>Pseudomonadota</taxon>
        <taxon>Gammaproteobacteria</taxon>
        <taxon>Oceanospirillales</taxon>
        <taxon>Oceanospirillaceae</taxon>
        <taxon>Marinobacterium</taxon>
    </lineage>
</organism>
<evidence type="ECO:0000313" key="1">
    <source>
        <dbReference type="EMBL" id="TCK03620.1"/>
    </source>
</evidence>
<dbReference type="RefSeq" id="WP_132296457.1">
    <property type="nucleotide sequence ID" value="NZ_SMFU01000012.1"/>
</dbReference>
<accession>A0A4R1GAE5</accession>
<reference evidence="1 2" key="1">
    <citation type="submission" date="2019-03" db="EMBL/GenBank/DDBJ databases">
        <title>Genomic Encyclopedia of Archaeal and Bacterial Type Strains, Phase II (KMG-II): from individual species to whole genera.</title>
        <authorList>
            <person name="Goeker M."/>
        </authorList>
    </citation>
    <scope>NUCLEOTIDE SEQUENCE [LARGE SCALE GENOMIC DNA]</scope>
    <source>
        <strain evidence="1 2">DSM 27697</strain>
    </source>
</reference>
<protein>
    <submittedName>
        <fullName evidence="1">Uncharacterized membrane protein (UPF0127 family)</fullName>
    </submittedName>
</protein>
<dbReference type="Gene3D" id="2.60.120.1140">
    <property type="entry name" value="Protein of unknown function DUF192"/>
    <property type="match status" value="1"/>
</dbReference>
<dbReference type="InterPro" id="IPR003795">
    <property type="entry name" value="DUF192"/>
</dbReference>
<comment type="caution">
    <text evidence="1">The sequence shown here is derived from an EMBL/GenBank/DDBJ whole genome shotgun (WGS) entry which is preliminary data.</text>
</comment>
<dbReference type="Proteomes" id="UP000294546">
    <property type="component" value="Unassembled WGS sequence"/>
</dbReference>
<proteinExistence type="predicted"/>
<gene>
    <name evidence="1" type="ORF">CLV83_3894</name>
</gene>
<sequence length="107" mass="12161">MISNSDSTIEVEWMDSFHKRLTGAITRPLNQQRKLLVFSPGGSIHTFFMRYKIHVFFLDQHLNILQVHTDVTPWKVVLAPKGTRYVAESGANIPLEDAQLALKNLNG</sequence>
<dbReference type="InterPro" id="IPR038695">
    <property type="entry name" value="Saro_0823-like_sf"/>
</dbReference>
<evidence type="ECO:0000313" key="2">
    <source>
        <dbReference type="Proteomes" id="UP000294546"/>
    </source>
</evidence>
<keyword evidence="2" id="KW-1185">Reference proteome</keyword>